<reference evidence="1 2" key="1">
    <citation type="journal article" date="2009" name="Stand. Genomic Sci.">
        <title>Complete genome sequence of Desulfotomaculum acetoxidans type strain (5575).</title>
        <authorList>
            <person name="Spring S."/>
            <person name="Lapidus A."/>
            <person name="Schroder M."/>
            <person name="Gleim D."/>
            <person name="Sims D."/>
            <person name="Meincke L."/>
            <person name="Glavina Del Rio T."/>
            <person name="Tice H."/>
            <person name="Copeland A."/>
            <person name="Cheng J.F."/>
            <person name="Lucas S."/>
            <person name="Chen F."/>
            <person name="Nolan M."/>
            <person name="Bruce D."/>
            <person name="Goodwin L."/>
            <person name="Pitluck S."/>
            <person name="Ivanova N."/>
            <person name="Mavromatis K."/>
            <person name="Mikhailova N."/>
            <person name="Pati A."/>
            <person name="Chen A."/>
            <person name="Palaniappan K."/>
            <person name="Land M."/>
            <person name="Hauser L."/>
            <person name="Chang Y.J."/>
            <person name="Jeffries C.D."/>
            <person name="Chain P."/>
            <person name="Saunders E."/>
            <person name="Brettin T."/>
            <person name="Detter J.C."/>
            <person name="Goker M."/>
            <person name="Bristow J."/>
            <person name="Eisen J.A."/>
            <person name="Markowitz V."/>
            <person name="Hugenholtz P."/>
            <person name="Kyrpides N.C."/>
            <person name="Klenk H.P."/>
            <person name="Han C."/>
        </authorList>
    </citation>
    <scope>NUCLEOTIDE SEQUENCE [LARGE SCALE GENOMIC DNA]</scope>
    <source>
        <strain evidence="2">ATCC 49208 / DSM 771 / VKM B-1644</strain>
    </source>
</reference>
<dbReference type="EMBL" id="CP001720">
    <property type="protein sequence ID" value="ACV62113.1"/>
    <property type="molecule type" value="Genomic_DNA"/>
</dbReference>
<dbReference type="HOGENOM" id="CLU_1400522_0_0_9"/>
<dbReference type="RefSeq" id="WP_015756828.1">
    <property type="nucleotide sequence ID" value="NC_013216.1"/>
</dbReference>
<dbReference type="STRING" id="485916.Dtox_1229"/>
<proteinExistence type="predicted"/>
<name>C8W5D1_DESAS</name>
<keyword evidence="2" id="KW-1185">Reference proteome</keyword>
<dbReference type="AlphaFoldDB" id="C8W5D1"/>
<sequence length="194" mass="22639">MQINIDFNKEDLIQYLMQHLIKHFSLEPLQEKFQLAEYCMDILARHRKSKDLVVFSVLKEAAGEEAICNVIKQRELISYYLLNKRLKIVQEVKSINPETLRNLLNAANGVEAVIIAESFPENIQDQFPWPWLQCYTYAFSSLINQTSAADLSIRMNFSFNEVILTSSTESFGEKDLSENELLNQYIKQNYIYAR</sequence>
<accession>C8W5D1</accession>
<dbReference type="KEGG" id="dae:Dtox_1229"/>
<evidence type="ECO:0000313" key="1">
    <source>
        <dbReference type="EMBL" id="ACV62113.1"/>
    </source>
</evidence>
<gene>
    <name evidence="1" type="ordered locus">Dtox_1229</name>
</gene>
<evidence type="ECO:0000313" key="2">
    <source>
        <dbReference type="Proteomes" id="UP000002217"/>
    </source>
</evidence>
<dbReference type="OrthoDB" id="9829657at2"/>
<organism evidence="1 2">
    <name type="scientific">Desulfofarcimen acetoxidans (strain ATCC 49208 / DSM 771 / KCTC 5769 / VKM B-1644 / 5575)</name>
    <name type="common">Desulfotomaculum acetoxidans</name>
    <dbReference type="NCBI Taxonomy" id="485916"/>
    <lineage>
        <taxon>Bacteria</taxon>
        <taxon>Bacillati</taxon>
        <taxon>Bacillota</taxon>
        <taxon>Clostridia</taxon>
        <taxon>Eubacteriales</taxon>
        <taxon>Peptococcaceae</taxon>
        <taxon>Desulfofarcimen</taxon>
    </lineage>
</organism>
<protein>
    <submittedName>
        <fullName evidence="1">Uncharacterized protein</fullName>
    </submittedName>
</protein>
<dbReference type="Proteomes" id="UP000002217">
    <property type="component" value="Chromosome"/>
</dbReference>